<name>M1DM81_SOLTU</name>
<protein>
    <submittedName>
        <fullName evidence="2">'chromo' domain containing protein</fullName>
    </submittedName>
</protein>
<proteinExistence type="predicted"/>
<reference evidence="3" key="1">
    <citation type="journal article" date="2011" name="Nature">
        <title>Genome sequence and analysis of the tuber crop potato.</title>
        <authorList>
            <consortium name="The Potato Genome Sequencing Consortium"/>
        </authorList>
    </citation>
    <scope>NUCLEOTIDE SEQUENCE [LARGE SCALE GENOMIC DNA]</scope>
    <source>
        <strain evidence="3">cv. DM1-3 516 R44</strain>
    </source>
</reference>
<dbReference type="HOGENOM" id="CLU_059105_2_0_1"/>
<dbReference type="AlphaFoldDB" id="M1DM81"/>
<sequence>MVNTRYNDVRPVAPVNAPAEESPARGRGRGRGRGQGRLTPSRDGIPIEIAPLNLAPPVHHEEIEEDIEVENIEVGQEEEVKVETIGIPPIDPVLAQQIMSFLKGLAGPGVLPSVQATQAPANPLLLSLLRRWVEM</sequence>
<evidence type="ECO:0000313" key="3">
    <source>
        <dbReference type="Proteomes" id="UP000011115"/>
    </source>
</evidence>
<feature type="region of interest" description="Disordered" evidence="1">
    <location>
        <begin position="1"/>
        <end position="45"/>
    </location>
</feature>
<evidence type="ECO:0000256" key="1">
    <source>
        <dbReference type="SAM" id="MobiDB-lite"/>
    </source>
</evidence>
<dbReference type="InParanoid" id="M1DM81"/>
<keyword evidence="3" id="KW-1185">Reference proteome</keyword>
<dbReference type="Proteomes" id="UP000011115">
    <property type="component" value="Unassembled WGS sequence"/>
</dbReference>
<dbReference type="EnsemblPlants" id="PGSC0003DMT400091270">
    <property type="protein sequence ID" value="PGSC0003DMT400091270"/>
    <property type="gene ID" value="PGSC0003DMG400040841"/>
</dbReference>
<dbReference type="PaxDb" id="4113-PGSC0003DMT400091270"/>
<evidence type="ECO:0000313" key="2">
    <source>
        <dbReference type="EnsemblPlants" id="PGSC0003DMT400091270"/>
    </source>
</evidence>
<dbReference type="Gramene" id="PGSC0003DMT400091270">
    <property type="protein sequence ID" value="PGSC0003DMT400091270"/>
    <property type="gene ID" value="PGSC0003DMG400040841"/>
</dbReference>
<organism evidence="2 3">
    <name type="scientific">Solanum tuberosum</name>
    <name type="common">Potato</name>
    <dbReference type="NCBI Taxonomy" id="4113"/>
    <lineage>
        <taxon>Eukaryota</taxon>
        <taxon>Viridiplantae</taxon>
        <taxon>Streptophyta</taxon>
        <taxon>Embryophyta</taxon>
        <taxon>Tracheophyta</taxon>
        <taxon>Spermatophyta</taxon>
        <taxon>Magnoliopsida</taxon>
        <taxon>eudicotyledons</taxon>
        <taxon>Gunneridae</taxon>
        <taxon>Pentapetalae</taxon>
        <taxon>asterids</taxon>
        <taxon>lamiids</taxon>
        <taxon>Solanales</taxon>
        <taxon>Solanaceae</taxon>
        <taxon>Solanoideae</taxon>
        <taxon>Solaneae</taxon>
        <taxon>Solanum</taxon>
    </lineage>
</organism>
<accession>M1DM81</accession>
<reference evidence="2" key="2">
    <citation type="submission" date="2015-06" db="UniProtKB">
        <authorList>
            <consortium name="EnsemblPlants"/>
        </authorList>
    </citation>
    <scope>IDENTIFICATION</scope>
    <source>
        <strain evidence="2">DM1-3 516 R44</strain>
    </source>
</reference>